<feature type="compositionally biased region" description="Basic and acidic residues" evidence="1">
    <location>
        <begin position="359"/>
        <end position="370"/>
    </location>
</feature>
<dbReference type="RefSeq" id="XP_066829519.1">
    <property type="nucleotide sequence ID" value="XM_066972596.1"/>
</dbReference>
<organism evidence="2 3">
    <name type="scientific">Lodderomyces beijingensis</name>
    <dbReference type="NCBI Taxonomy" id="1775926"/>
    <lineage>
        <taxon>Eukaryota</taxon>
        <taxon>Fungi</taxon>
        <taxon>Dikarya</taxon>
        <taxon>Ascomycota</taxon>
        <taxon>Saccharomycotina</taxon>
        <taxon>Pichiomycetes</taxon>
        <taxon>Debaryomycetaceae</taxon>
        <taxon>Candida/Lodderomyces clade</taxon>
        <taxon>Lodderomyces</taxon>
    </lineage>
</organism>
<feature type="region of interest" description="Disordered" evidence="1">
    <location>
        <begin position="749"/>
        <end position="775"/>
    </location>
</feature>
<feature type="compositionally biased region" description="Acidic residues" evidence="1">
    <location>
        <begin position="755"/>
        <end position="775"/>
    </location>
</feature>
<name>A0ABP0ZQ87_9ASCO</name>
<dbReference type="InterPro" id="IPR003903">
    <property type="entry name" value="UIM_dom"/>
</dbReference>
<feature type="compositionally biased region" description="Basic and acidic residues" evidence="1">
    <location>
        <begin position="486"/>
        <end position="498"/>
    </location>
</feature>
<feature type="compositionally biased region" description="Basic residues" evidence="1">
    <location>
        <begin position="254"/>
        <end position="269"/>
    </location>
</feature>
<keyword evidence="3" id="KW-1185">Reference proteome</keyword>
<evidence type="ECO:0000256" key="1">
    <source>
        <dbReference type="SAM" id="MobiDB-lite"/>
    </source>
</evidence>
<feature type="compositionally biased region" description="Polar residues" evidence="1">
    <location>
        <begin position="66"/>
        <end position="80"/>
    </location>
</feature>
<feature type="compositionally biased region" description="Polar residues" evidence="1">
    <location>
        <begin position="527"/>
        <end position="543"/>
    </location>
</feature>
<feature type="compositionally biased region" description="Polar residues" evidence="1">
    <location>
        <begin position="239"/>
        <end position="253"/>
    </location>
</feature>
<dbReference type="GeneID" id="92207777"/>
<feature type="compositionally biased region" description="Polar residues" evidence="1">
    <location>
        <begin position="120"/>
        <end position="149"/>
    </location>
</feature>
<feature type="region of interest" description="Disordered" evidence="1">
    <location>
        <begin position="438"/>
        <end position="546"/>
    </location>
</feature>
<feature type="compositionally biased region" description="Basic residues" evidence="1">
    <location>
        <begin position="218"/>
        <end position="228"/>
    </location>
</feature>
<sequence length="832" mass="91135">MVLHIFNKKQASPPSPPPAAAVRDQPAPLKQHSKARKQVRFNQPADTTKGIVYSSPRIAIPGSQLGGSATPQEVSSNATSAPALDVSPTHSPPPPHERGCRGAAPRKSALASRSRPGHGSCTTEQPSSLGHSYTSASDTDMSPTHSPEGQSCPLPTHKRRGSPKTPEISKRSIIQSQGGNRGGNGDGNVNGEEDTGSQEQMARKKNQAAGRTTSKARLAPKKPARINPRRNPSRESLVGASSRTETSNRQLKANTKHLRNGSDRIKKRSNNQSRNRSLEVAQSCNAEGGILPYPVNDDILSIIVRTTTGEGCSGNGGNDANDDGFRETTAPARATIMRVSPPQFSVQIVSSSNSSEPRASQEQHQARAEETSNPGATCARETTTTHLAPPEHPFRRRRESFDASSMVTARSFGSSGSIYGDAPFGRNEAVACILERTGSTRSSASRQRGARRQAAASTSGNSEQQNTIVEEPRGASDNLPLASRQGTRDRSFNPERNMRNTQALNVNQTQTQTRAGPSGGAEAQIAPLSSSFAPNPSSVQSESQAERITRTREAIIARLNQRIDLSQYPTELTMQTAEQRQNEAGLGGAERGGEGEAPPPLDEYAHVPSTPPYRERLHKRVDLISFDPRYHTPVIRINRNLVKTPKNLRQSIRKMDKLQVVPHEINLWEVSKVDDLEFLQNLPQLFFEHEVNEALASSLRASRHQQQQEELMRLEYEQEISRALAISMEEQAQRQLFRSFRYHGAEAAASREEVVVEEEDEGEEEEDDDDNDNFANEDEFVNVDEALRAWHQSQVASSSRTRTEAHPVRPVTFNYLLPAHARSSASSYMTAY</sequence>
<accession>A0ABP0ZQ87</accession>
<feature type="compositionally biased region" description="Polar residues" evidence="1">
    <location>
        <begin position="499"/>
        <end position="515"/>
    </location>
</feature>
<feature type="region of interest" description="Disordered" evidence="1">
    <location>
        <begin position="578"/>
        <end position="611"/>
    </location>
</feature>
<evidence type="ECO:0008006" key="4">
    <source>
        <dbReference type="Google" id="ProtNLM"/>
    </source>
</evidence>
<proteinExistence type="predicted"/>
<dbReference type="EMBL" id="OZ022407">
    <property type="protein sequence ID" value="CAK9438357.1"/>
    <property type="molecule type" value="Genomic_DNA"/>
</dbReference>
<feature type="region of interest" description="Disordered" evidence="1">
    <location>
        <begin position="1"/>
        <end position="279"/>
    </location>
</feature>
<feature type="compositionally biased region" description="Gly residues" evidence="1">
    <location>
        <begin position="179"/>
        <end position="188"/>
    </location>
</feature>
<feature type="region of interest" description="Disordered" evidence="1">
    <location>
        <begin position="347"/>
        <end position="403"/>
    </location>
</feature>
<feature type="compositionally biased region" description="Polar residues" evidence="1">
    <location>
        <begin position="270"/>
        <end position="279"/>
    </location>
</feature>
<evidence type="ECO:0000313" key="2">
    <source>
        <dbReference type="EMBL" id="CAK9438357.1"/>
    </source>
</evidence>
<protein>
    <recommendedName>
        <fullName evidence="4">GLTSCR protein conserved domain-containing protein</fullName>
    </recommendedName>
</protein>
<feature type="compositionally biased region" description="Low complexity" evidence="1">
    <location>
        <begin position="438"/>
        <end position="460"/>
    </location>
</feature>
<gene>
    <name evidence="2" type="ORF">LODBEIA_P25810</name>
</gene>
<evidence type="ECO:0000313" key="3">
    <source>
        <dbReference type="Proteomes" id="UP001497383"/>
    </source>
</evidence>
<dbReference type="PROSITE" id="PS50330">
    <property type="entry name" value="UIM"/>
    <property type="match status" value="1"/>
</dbReference>
<dbReference type="Proteomes" id="UP001497383">
    <property type="component" value="Chromosome 3"/>
</dbReference>
<feature type="compositionally biased region" description="Polar residues" evidence="1">
    <location>
        <begin position="371"/>
        <end position="386"/>
    </location>
</feature>
<reference evidence="2 3" key="1">
    <citation type="submission" date="2024-03" db="EMBL/GenBank/DDBJ databases">
        <authorList>
            <person name="Brejova B."/>
        </authorList>
    </citation>
    <scope>NUCLEOTIDE SEQUENCE [LARGE SCALE GENOMIC DNA]</scope>
    <source>
        <strain evidence="2 3">CBS 14171</strain>
    </source>
</reference>